<feature type="chain" id="PRO_5042833066" evidence="1">
    <location>
        <begin position="22"/>
        <end position="174"/>
    </location>
</feature>
<sequence length="174" mass="18215">MIMMALPMIKVFLLCLSGITASRVDHGGSSKTNDSLPGGPGNPHSVTASATIIINPAIIQAINASYPGPITPALFKIVQDQLNNPQFTADMNRVLRQYENATKEEREKAALDFLKDYLKQGKMSSQSGSASGTNQGDVIMKAGDNHALNDGGASGLVTSVVVLVASLLASTVLC</sequence>
<accession>A0AAN9G012</accession>
<organism evidence="2 3">
    <name type="scientific">Littorina saxatilis</name>
    <dbReference type="NCBI Taxonomy" id="31220"/>
    <lineage>
        <taxon>Eukaryota</taxon>
        <taxon>Metazoa</taxon>
        <taxon>Spiralia</taxon>
        <taxon>Lophotrochozoa</taxon>
        <taxon>Mollusca</taxon>
        <taxon>Gastropoda</taxon>
        <taxon>Caenogastropoda</taxon>
        <taxon>Littorinimorpha</taxon>
        <taxon>Littorinoidea</taxon>
        <taxon>Littorinidae</taxon>
        <taxon>Littorina</taxon>
    </lineage>
</organism>
<dbReference type="Proteomes" id="UP001374579">
    <property type="component" value="Unassembled WGS sequence"/>
</dbReference>
<keyword evidence="1" id="KW-0732">Signal</keyword>
<evidence type="ECO:0000256" key="1">
    <source>
        <dbReference type="SAM" id="SignalP"/>
    </source>
</evidence>
<dbReference type="EMBL" id="JBAMIC010000024">
    <property type="protein sequence ID" value="KAK7090241.1"/>
    <property type="molecule type" value="Genomic_DNA"/>
</dbReference>
<gene>
    <name evidence="2" type="ORF">V1264_010064</name>
</gene>
<proteinExistence type="predicted"/>
<evidence type="ECO:0000313" key="2">
    <source>
        <dbReference type="EMBL" id="KAK7090241.1"/>
    </source>
</evidence>
<dbReference type="AlphaFoldDB" id="A0AAN9G012"/>
<feature type="signal peptide" evidence="1">
    <location>
        <begin position="1"/>
        <end position="21"/>
    </location>
</feature>
<reference evidence="2 3" key="1">
    <citation type="submission" date="2024-02" db="EMBL/GenBank/DDBJ databases">
        <title>Chromosome-scale genome assembly of the rough periwinkle Littorina saxatilis.</title>
        <authorList>
            <person name="De Jode A."/>
            <person name="Faria R."/>
            <person name="Formenti G."/>
            <person name="Sims Y."/>
            <person name="Smith T.P."/>
            <person name="Tracey A."/>
            <person name="Wood J.M.D."/>
            <person name="Zagrodzka Z.B."/>
            <person name="Johannesson K."/>
            <person name="Butlin R.K."/>
            <person name="Leder E.H."/>
        </authorList>
    </citation>
    <scope>NUCLEOTIDE SEQUENCE [LARGE SCALE GENOMIC DNA]</scope>
    <source>
        <strain evidence="2">Snail1</strain>
        <tissue evidence="2">Muscle</tissue>
    </source>
</reference>
<name>A0AAN9G012_9CAEN</name>
<evidence type="ECO:0000313" key="3">
    <source>
        <dbReference type="Proteomes" id="UP001374579"/>
    </source>
</evidence>
<keyword evidence="3" id="KW-1185">Reference proteome</keyword>
<protein>
    <submittedName>
        <fullName evidence="2">Uncharacterized protein</fullName>
    </submittedName>
</protein>
<comment type="caution">
    <text evidence="2">The sequence shown here is derived from an EMBL/GenBank/DDBJ whole genome shotgun (WGS) entry which is preliminary data.</text>
</comment>